<dbReference type="Gene3D" id="2.30.29.80">
    <property type="match status" value="1"/>
</dbReference>
<proteinExistence type="predicted"/>
<organism evidence="2 3">
    <name type="scientific">Dyadobacter psychrotolerans</name>
    <dbReference type="NCBI Taxonomy" id="2541721"/>
    <lineage>
        <taxon>Bacteria</taxon>
        <taxon>Pseudomonadati</taxon>
        <taxon>Bacteroidota</taxon>
        <taxon>Cytophagia</taxon>
        <taxon>Cytophagales</taxon>
        <taxon>Spirosomataceae</taxon>
        <taxon>Dyadobacter</taxon>
    </lineage>
</organism>
<dbReference type="Pfam" id="PF07411">
    <property type="entry name" value="DUF1508"/>
    <property type="match status" value="1"/>
</dbReference>
<comment type="caution">
    <text evidence="2">The sequence shown here is derived from an EMBL/GenBank/DDBJ whole genome shotgun (WGS) entry which is preliminary data.</text>
</comment>
<evidence type="ECO:0000313" key="2">
    <source>
        <dbReference type="EMBL" id="TDE11321.1"/>
    </source>
</evidence>
<dbReference type="AlphaFoldDB" id="A0A4R5DHC1"/>
<evidence type="ECO:0000259" key="1">
    <source>
        <dbReference type="Pfam" id="PF07411"/>
    </source>
</evidence>
<name>A0A4R5DHC1_9BACT</name>
<sequence length="70" mass="8111">MQHGMQPWRELNLQNVMLDLTRILRLRKLYLLRAGNGETVGISKRYVYEAERDNALKLVKREAPDATTVG</sequence>
<dbReference type="Proteomes" id="UP000294850">
    <property type="component" value="Unassembled WGS sequence"/>
</dbReference>
<dbReference type="EMBL" id="SMFL01000012">
    <property type="protein sequence ID" value="TDE11321.1"/>
    <property type="molecule type" value="Genomic_DNA"/>
</dbReference>
<accession>A0A4R5DHC1</accession>
<protein>
    <submittedName>
        <fullName evidence="2">DUF1508 domain-containing protein</fullName>
    </submittedName>
</protein>
<evidence type="ECO:0000313" key="3">
    <source>
        <dbReference type="Proteomes" id="UP000294850"/>
    </source>
</evidence>
<keyword evidence="3" id="KW-1185">Reference proteome</keyword>
<reference evidence="2 3" key="1">
    <citation type="submission" date="2019-03" db="EMBL/GenBank/DDBJ databases">
        <title>Dyadobacter AR-3-6 sp. nov., isolated from arctic soil.</title>
        <authorList>
            <person name="Chaudhary D.K."/>
        </authorList>
    </citation>
    <scope>NUCLEOTIDE SEQUENCE [LARGE SCALE GENOMIC DNA]</scope>
    <source>
        <strain evidence="2 3">AR-3-6</strain>
    </source>
</reference>
<dbReference type="SUPFAM" id="SSF160113">
    <property type="entry name" value="YegP-like"/>
    <property type="match status" value="1"/>
</dbReference>
<gene>
    <name evidence="2" type="ORF">E0F88_25755</name>
</gene>
<feature type="domain" description="DUF1508" evidence="1">
    <location>
        <begin position="32"/>
        <end position="69"/>
    </location>
</feature>
<dbReference type="InterPro" id="IPR036913">
    <property type="entry name" value="YegP-like_sf"/>
</dbReference>
<dbReference type="InterPro" id="IPR010879">
    <property type="entry name" value="DUF1508"/>
</dbReference>